<evidence type="ECO:0000256" key="4">
    <source>
        <dbReference type="ARBA" id="ARBA00022776"/>
    </source>
</evidence>
<dbReference type="EnsemblMetazoa" id="MESCA005988-RA">
    <property type="protein sequence ID" value="MESCA005988-PA"/>
    <property type="gene ID" value="MESCA005988"/>
</dbReference>
<comment type="similarity">
    <text evidence="1">Belongs to the MPI phosphatase family.</text>
</comment>
<dbReference type="GO" id="GO:0110032">
    <property type="term" value="P:positive regulation of G2/MI transition of meiotic cell cycle"/>
    <property type="evidence" value="ECO:0007669"/>
    <property type="project" value="TreeGrafter"/>
</dbReference>
<dbReference type="GO" id="GO:0005634">
    <property type="term" value="C:nucleus"/>
    <property type="evidence" value="ECO:0007669"/>
    <property type="project" value="TreeGrafter"/>
</dbReference>
<dbReference type="SUPFAM" id="SSF52821">
    <property type="entry name" value="Rhodanese/Cell cycle control phosphatase"/>
    <property type="match status" value="1"/>
</dbReference>
<evidence type="ECO:0000313" key="10">
    <source>
        <dbReference type="EnsemblMetazoa" id="MESCA005988-PA"/>
    </source>
</evidence>
<dbReference type="STRING" id="36166.T1GQS4"/>
<evidence type="ECO:0000313" key="11">
    <source>
        <dbReference type="Proteomes" id="UP000015102"/>
    </source>
</evidence>
<organism evidence="10 11">
    <name type="scientific">Megaselia scalaris</name>
    <name type="common">Humpbacked fly</name>
    <name type="synonym">Phora scalaris</name>
    <dbReference type="NCBI Taxonomy" id="36166"/>
    <lineage>
        <taxon>Eukaryota</taxon>
        <taxon>Metazoa</taxon>
        <taxon>Ecdysozoa</taxon>
        <taxon>Arthropoda</taxon>
        <taxon>Hexapoda</taxon>
        <taxon>Insecta</taxon>
        <taxon>Pterygota</taxon>
        <taxon>Neoptera</taxon>
        <taxon>Endopterygota</taxon>
        <taxon>Diptera</taxon>
        <taxon>Brachycera</taxon>
        <taxon>Muscomorpha</taxon>
        <taxon>Platypezoidea</taxon>
        <taxon>Phoridae</taxon>
        <taxon>Megaseliini</taxon>
        <taxon>Megaselia</taxon>
    </lineage>
</organism>
<dbReference type="InterPro" id="IPR036873">
    <property type="entry name" value="Rhodanese-like_dom_sf"/>
</dbReference>
<dbReference type="PANTHER" id="PTHR10828">
    <property type="entry name" value="M-PHASE INDUCER PHOSPHATASE DUAL SPECIFICITY PHOSPHATASE CDC25"/>
    <property type="match status" value="1"/>
</dbReference>
<dbReference type="HOGENOM" id="CLU_014464_3_0_1"/>
<dbReference type="InterPro" id="IPR001763">
    <property type="entry name" value="Rhodanese-like_dom"/>
</dbReference>
<dbReference type="PRINTS" id="PR00716">
    <property type="entry name" value="MPIPHPHTASE"/>
</dbReference>
<keyword evidence="11" id="KW-1185">Reference proteome</keyword>
<dbReference type="GO" id="GO:0004725">
    <property type="term" value="F:protein tyrosine phosphatase activity"/>
    <property type="evidence" value="ECO:0007669"/>
    <property type="project" value="UniProtKB-EC"/>
</dbReference>
<protein>
    <recommendedName>
        <fullName evidence="2">protein-tyrosine-phosphatase</fullName>
        <ecNumber evidence="2">3.1.3.48</ecNumber>
    </recommendedName>
</protein>
<dbReference type="Gene3D" id="3.40.250.10">
    <property type="entry name" value="Rhodanese-like domain"/>
    <property type="match status" value="1"/>
</dbReference>
<dbReference type="PANTHER" id="PTHR10828:SF76">
    <property type="entry name" value="M-PHASE INDUCER PHOSPHATASE"/>
    <property type="match status" value="1"/>
</dbReference>
<evidence type="ECO:0000256" key="2">
    <source>
        <dbReference type="ARBA" id="ARBA00013064"/>
    </source>
</evidence>
<proteinExistence type="inferred from homology"/>
<dbReference type="GO" id="GO:0051301">
    <property type="term" value="P:cell division"/>
    <property type="evidence" value="ECO:0007669"/>
    <property type="project" value="UniProtKB-KW"/>
</dbReference>
<evidence type="ECO:0000256" key="7">
    <source>
        <dbReference type="ARBA" id="ARBA00023306"/>
    </source>
</evidence>
<keyword evidence="3" id="KW-0132">Cell division</keyword>
<sequence>MALEDELDAQQLPSNLNSLITSSIKTENHLESPILKRPICTKSINSLRARSLFFEPTTPELLKKEKAPESEKILPSFKKPEISKRPISVCTEKENKAPVLRKCMSMNDAEIMSALSRPTTEEHIGDHSKPYVLPLIKGHHNDLKSITCDTMAQLLRGEFDDKIASYKVIDCRYPYEFQGGHIQGAVNWYNQDMILENLVNNKNLFPKDSGKGGEEQRYILVFHCEFSSERGPKMSRFLRNFDRNANEYPNLQFPEIYLLHNGYKEFFKHHPNLCDPVSYLPSWTQSTAMIYVTFAQADSKSPSPEN</sequence>
<accession>T1GQS4</accession>
<keyword evidence="4" id="KW-0498">Mitosis</keyword>
<comment type="catalytic activity">
    <reaction evidence="8">
        <text>O-phospho-L-tyrosyl-[protein] + H2O = L-tyrosyl-[protein] + phosphate</text>
        <dbReference type="Rhea" id="RHEA:10684"/>
        <dbReference type="Rhea" id="RHEA-COMP:10136"/>
        <dbReference type="Rhea" id="RHEA-COMP:20101"/>
        <dbReference type="ChEBI" id="CHEBI:15377"/>
        <dbReference type="ChEBI" id="CHEBI:43474"/>
        <dbReference type="ChEBI" id="CHEBI:46858"/>
        <dbReference type="ChEBI" id="CHEBI:61978"/>
        <dbReference type="EC" id="3.1.3.48"/>
    </reaction>
</comment>
<dbReference type="Proteomes" id="UP000015102">
    <property type="component" value="Unassembled WGS sequence"/>
</dbReference>
<keyword evidence="6" id="KW-0904">Protein phosphatase</keyword>
<evidence type="ECO:0000256" key="3">
    <source>
        <dbReference type="ARBA" id="ARBA00022618"/>
    </source>
</evidence>
<evidence type="ECO:0000259" key="9">
    <source>
        <dbReference type="PROSITE" id="PS50206"/>
    </source>
</evidence>
<dbReference type="PROSITE" id="PS50206">
    <property type="entry name" value="RHODANESE_3"/>
    <property type="match status" value="1"/>
</dbReference>
<evidence type="ECO:0000256" key="6">
    <source>
        <dbReference type="ARBA" id="ARBA00022912"/>
    </source>
</evidence>
<dbReference type="AlphaFoldDB" id="T1GQS4"/>
<dbReference type="OMA" id="FARCNSA"/>
<feature type="domain" description="Rhodanese" evidence="9">
    <location>
        <begin position="162"/>
        <end position="275"/>
    </location>
</feature>
<reference evidence="11" key="1">
    <citation type="submission" date="2013-02" db="EMBL/GenBank/DDBJ databases">
        <authorList>
            <person name="Hughes D."/>
        </authorList>
    </citation>
    <scope>NUCLEOTIDE SEQUENCE</scope>
    <source>
        <strain>Durham</strain>
        <strain evidence="11">NC isolate 2 -- Noor lab</strain>
    </source>
</reference>
<dbReference type="FunFam" id="3.40.250.10:FF:000021">
    <property type="entry name" value="M-phase inducer phosphatase cdc-25.2"/>
    <property type="match status" value="1"/>
</dbReference>
<name>T1GQS4_MEGSC</name>
<dbReference type="SMART" id="SM00450">
    <property type="entry name" value="RHOD"/>
    <property type="match status" value="1"/>
</dbReference>
<reference evidence="10" key="2">
    <citation type="submission" date="2015-06" db="UniProtKB">
        <authorList>
            <consortium name="EnsemblMetazoa"/>
        </authorList>
    </citation>
    <scope>IDENTIFICATION</scope>
</reference>
<dbReference type="GO" id="GO:0005737">
    <property type="term" value="C:cytoplasm"/>
    <property type="evidence" value="ECO:0007669"/>
    <property type="project" value="TreeGrafter"/>
</dbReference>
<dbReference type="CDD" id="cd01530">
    <property type="entry name" value="Cdc25"/>
    <property type="match status" value="1"/>
</dbReference>
<keyword evidence="5" id="KW-0378">Hydrolase</keyword>
<dbReference type="EC" id="3.1.3.48" evidence="2"/>
<evidence type="ECO:0000256" key="1">
    <source>
        <dbReference type="ARBA" id="ARBA00011065"/>
    </source>
</evidence>
<dbReference type="InterPro" id="IPR000751">
    <property type="entry name" value="MPI_Phosphatase"/>
</dbReference>
<dbReference type="Pfam" id="PF00581">
    <property type="entry name" value="Rhodanese"/>
    <property type="match status" value="1"/>
</dbReference>
<keyword evidence="7" id="KW-0131">Cell cycle</keyword>
<dbReference type="GO" id="GO:0010971">
    <property type="term" value="P:positive regulation of G2/M transition of mitotic cell cycle"/>
    <property type="evidence" value="ECO:0007669"/>
    <property type="project" value="TreeGrafter"/>
</dbReference>
<dbReference type="EMBL" id="CAQQ02394468">
    <property type="status" value="NOT_ANNOTATED_CDS"/>
    <property type="molecule type" value="Genomic_DNA"/>
</dbReference>
<dbReference type="GO" id="GO:0000086">
    <property type="term" value="P:G2/M transition of mitotic cell cycle"/>
    <property type="evidence" value="ECO:0007669"/>
    <property type="project" value="TreeGrafter"/>
</dbReference>
<evidence type="ECO:0000256" key="8">
    <source>
        <dbReference type="ARBA" id="ARBA00051722"/>
    </source>
</evidence>
<evidence type="ECO:0000256" key="5">
    <source>
        <dbReference type="ARBA" id="ARBA00022801"/>
    </source>
</evidence>